<gene>
    <name evidence="3" type="ORF">V6N12_045980</name>
</gene>
<reference evidence="3 4" key="1">
    <citation type="journal article" date="2024" name="G3 (Bethesda)">
        <title>Genome assembly of Hibiscus sabdariffa L. provides insights into metabolisms of medicinal natural products.</title>
        <authorList>
            <person name="Kim T."/>
        </authorList>
    </citation>
    <scope>NUCLEOTIDE SEQUENCE [LARGE SCALE GENOMIC DNA]</scope>
    <source>
        <strain evidence="3">TK-2024</strain>
        <tissue evidence="3">Old leaves</tissue>
    </source>
</reference>
<evidence type="ECO:0000256" key="1">
    <source>
        <dbReference type="SAM" id="MobiDB-lite"/>
    </source>
</evidence>
<proteinExistence type="predicted"/>
<comment type="caution">
    <text evidence="3">The sequence shown here is derived from an EMBL/GenBank/DDBJ whole genome shotgun (WGS) entry which is preliminary data.</text>
</comment>
<accession>A0ABR2G5G2</accession>
<feature type="region of interest" description="Disordered" evidence="1">
    <location>
        <begin position="57"/>
        <end position="88"/>
    </location>
</feature>
<keyword evidence="2" id="KW-0732">Signal</keyword>
<evidence type="ECO:0000256" key="2">
    <source>
        <dbReference type="SAM" id="SignalP"/>
    </source>
</evidence>
<evidence type="ECO:0000313" key="4">
    <source>
        <dbReference type="Proteomes" id="UP001472677"/>
    </source>
</evidence>
<feature type="signal peptide" evidence="2">
    <location>
        <begin position="1"/>
        <end position="30"/>
    </location>
</feature>
<feature type="chain" id="PRO_5047325138" evidence="2">
    <location>
        <begin position="31"/>
        <end position="88"/>
    </location>
</feature>
<dbReference type="EMBL" id="JBBPBM010000003">
    <property type="protein sequence ID" value="KAK8593907.1"/>
    <property type="molecule type" value="Genomic_DNA"/>
</dbReference>
<evidence type="ECO:0000313" key="3">
    <source>
        <dbReference type="EMBL" id="KAK8593907.1"/>
    </source>
</evidence>
<protein>
    <submittedName>
        <fullName evidence="3">Uncharacterized protein</fullName>
    </submittedName>
</protein>
<sequence>MATGQIRATIFLYVLFLSLVLLLILPVSNGAMYRIHGKMIGLKDQFSINLLTKGVPIPPSGPSKRHNLQPHGHGSGGGSASDKDVLRV</sequence>
<name>A0ABR2G5G2_9ROSI</name>
<dbReference type="Proteomes" id="UP001472677">
    <property type="component" value="Unassembled WGS sequence"/>
</dbReference>
<keyword evidence="4" id="KW-1185">Reference proteome</keyword>
<organism evidence="3 4">
    <name type="scientific">Hibiscus sabdariffa</name>
    <name type="common">roselle</name>
    <dbReference type="NCBI Taxonomy" id="183260"/>
    <lineage>
        <taxon>Eukaryota</taxon>
        <taxon>Viridiplantae</taxon>
        <taxon>Streptophyta</taxon>
        <taxon>Embryophyta</taxon>
        <taxon>Tracheophyta</taxon>
        <taxon>Spermatophyta</taxon>
        <taxon>Magnoliopsida</taxon>
        <taxon>eudicotyledons</taxon>
        <taxon>Gunneridae</taxon>
        <taxon>Pentapetalae</taxon>
        <taxon>rosids</taxon>
        <taxon>malvids</taxon>
        <taxon>Malvales</taxon>
        <taxon>Malvaceae</taxon>
        <taxon>Malvoideae</taxon>
        <taxon>Hibiscus</taxon>
    </lineage>
</organism>